<dbReference type="InterPro" id="IPR005632">
    <property type="entry name" value="Chaperone_Skp"/>
</dbReference>
<dbReference type="AlphaFoldDB" id="A0A3B1DRM1"/>
<evidence type="ECO:0000256" key="3">
    <source>
        <dbReference type="SAM" id="Coils"/>
    </source>
</evidence>
<accession>A0A3B1DRM1</accession>
<reference evidence="4" key="1">
    <citation type="submission" date="2018-06" db="EMBL/GenBank/DDBJ databases">
        <authorList>
            <person name="Zhirakovskaya E."/>
        </authorList>
    </citation>
    <scope>NUCLEOTIDE SEQUENCE</scope>
</reference>
<evidence type="ECO:0000256" key="2">
    <source>
        <dbReference type="ARBA" id="ARBA00022729"/>
    </source>
</evidence>
<evidence type="ECO:0000256" key="1">
    <source>
        <dbReference type="ARBA" id="ARBA00009091"/>
    </source>
</evidence>
<dbReference type="GO" id="GO:0050821">
    <property type="term" value="P:protein stabilization"/>
    <property type="evidence" value="ECO:0007669"/>
    <property type="project" value="TreeGrafter"/>
</dbReference>
<keyword evidence="2" id="KW-0732">Signal</keyword>
<evidence type="ECO:0008006" key="5">
    <source>
        <dbReference type="Google" id="ProtNLM"/>
    </source>
</evidence>
<dbReference type="GO" id="GO:0005829">
    <property type="term" value="C:cytosol"/>
    <property type="evidence" value="ECO:0007669"/>
    <property type="project" value="TreeGrafter"/>
</dbReference>
<feature type="coiled-coil region" evidence="3">
    <location>
        <begin position="68"/>
        <end position="102"/>
    </location>
</feature>
<dbReference type="SUPFAM" id="SSF111384">
    <property type="entry name" value="OmpH-like"/>
    <property type="match status" value="1"/>
</dbReference>
<gene>
    <name evidence="4" type="ORF">MNBD_PLANCTO03-2312</name>
</gene>
<protein>
    <recommendedName>
        <fullName evidence="5">OmpH family outer membrane protein</fullName>
    </recommendedName>
</protein>
<dbReference type="GO" id="GO:0051082">
    <property type="term" value="F:unfolded protein binding"/>
    <property type="evidence" value="ECO:0007669"/>
    <property type="project" value="InterPro"/>
</dbReference>
<name>A0A3B1DRM1_9ZZZZ</name>
<dbReference type="PANTHER" id="PTHR35089">
    <property type="entry name" value="CHAPERONE PROTEIN SKP"/>
    <property type="match status" value="1"/>
</dbReference>
<sequence>MPRNPLKNTMAILACLGLVALVGWRAGAESTEYRAMAQPSTVALVDVERALNELDELGALNAELGVRVEKRQKDLDALRIQIENLQAELLELPDNATEQRRELRAQIFELSETAKARANAYQSLINIEKGEIIRPLYLKLLESVEEVATKQGYDLVLFDNRALQVPQDVQGIINEAIQAKTILYAGDSLDITDQIIVQMNNKYKTGVN</sequence>
<keyword evidence="3" id="KW-0175">Coiled coil</keyword>
<comment type="similarity">
    <text evidence="1">Belongs to the Skp family.</text>
</comment>
<dbReference type="Pfam" id="PF03938">
    <property type="entry name" value="OmpH"/>
    <property type="match status" value="1"/>
</dbReference>
<organism evidence="4">
    <name type="scientific">hydrothermal vent metagenome</name>
    <dbReference type="NCBI Taxonomy" id="652676"/>
    <lineage>
        <taxon>unclassified sequences</taxon>
        <taxon>metagenomes</taxon>
        <taxon>ecological metagenomes</taxon>
    </lineage>
</organism>
<proteinExistence type="inferred from homology"/>
<dbReference type="InterPro" id="IPR024930">
    <property type="entry name" value="Skp_dom_sf"/>
</dbReference>
<evidence type="ECO:0000313" key="4">
    <source>
        <dbReference type="EMBL" id="VAX38784.1"/>
    </source>
</evidence>
<dbReference type="SMART" id="SM00935">
    <property type="entry name" value="OmpH"/>
    <property type="match status" value="1"/>
</dbReference>
<dbReference type="PANTHER" id="PTHR35089:SF1">
    <property type="entry name" value="CHAPERONE PROTEIN SKP"/>
    <property type="match status" value="1"/>
</dbReference>
<dbReference type="EMBL" id="UOGK01000153">
    <property type="protein sequence ID" value="VAX38784.1"/>
    <property type="molecule type" value="Genomic_DNA"/>
</dbReference>
<dbReference type="Gene3D" id="3.30.910.20">
    <property type="entry name" value="Skp domain"/>
    <property type="match status" value="1"/>
</dbReference>